<dbReference type="PANTHER" id="PTHR21727">
    <property type="entry name" value="PHOSPHORYLATED CTD INTERACTING FACTOR 1"/>
    <property type="match status" value="1"/>
</dbReference>
<dbReference type="GO" id="GO:0016422">
    <property type="term" value="F:mRNA (2'-O-methyladenosine-N6-)-methyltransferase activity"/>
    <property type="evidence" value="ECO:0007669"/>
    <property type="project" value="InterPro"/>
</dbReference>
<feature type="region of interest" description="Disordered" evidence="1">
    <location>
        <begin position="1"/>
        <end position="58"/>
    </location>
</feature>
<protein>
    <recommendedName>
        <fullName evidence="2">PCIF1 WW domain-containing protein</fullName>
    </recommendedName>
</protein>
<accession>A0A7S2S3K1</accession>
<gene>
    <name evidence="3" type="ORF">QSP1433_LOCUS9915</name>
</gene>
<name>A0A7S2S3K1_9STRA</name>
<dbReference type="InterPro" id="IPR022035">
    <property type="entry name" value="PCIF1_WW"/>
</dbReference>
<reference evidence="3" key="1">
    <citation type="submission" date="2021-01" db="EMBL/GenBank/DDBJ databases">
        <authorList>
            <person name="Corre E."/>
            <person name="Pelletier E."/>
            <person name="Niang G."/>
            <person name="Scheremetjew M."/>
            <person name="Finn R."/>
            <person name="Kale V."/>
            <person name="Holt S."/>
            <person name="Cochrane G."/>
            <person name="Meng A."/>
            <person name="Brown T."/>
            <person name="Cohen L."/>
        </authorList>
    </citation>
    <scope>NUCLEOTIDE SEQUENCE</scope>
    <source>
        <strain evidence="3">NY070348D</strain>
    </source>
</reference>
<sequence>MSPTNNNMDDLTSLMQSYYGDDPSPSRGEKRSLTTDTKETSSKKRDSGSNGWSGTGNVDEEAQFETAKTVGLSFPALEVWLRDTLRKVHFKLECACKEQLGEDKCKYLALKSSVTLRNGDALFDQWLFDALLKSESNDYGLILPDAKGVGKSKRFLVQLLTQNMSSIKVDDDIVEKTVEVFIADVVKSLLKLNPPRHDSKKHRKRVTILKESSSNVELQFKKTKLAIRREHFDKLRKLFEKSNPDATEQGFSGAIFTLMQRYDTLGGHGFQAAISPQVFDVLTSRFDIEAECFASPLNCYLSRFCSAFPDTDAPFGSLGSFFDFKPLFGSFEANPPFVSSVVERMSTHILTLMNTSEEKELSLCFVVIVPSKFRETLCSSSFHRELIVLDHRSHLYLQGAQQKDKARRKVASTCDTDVHIIQTSRAMKKWPVTEQIKLEICKAFEQ</sequence>
<dbReference type="Pfam" id="PF12237">
    <property type="entry name" value="PCIF1_WW"/>
    <property type="match status" value="1"/>
</dbReference>
<feature type="compositionally biased region" description="Polar residues" evidence="1">
    <location>
        <begin position="1"/>
        <end position="16"/>
    </location>
</feature>
<evidence type="ECO:0000256" key="1">
    <source>
        <dbReference type="SAM" id="MobiDB-lite"/>
    </source>
</evidence>
<dbReference type="InterPro" id="IPR039881">
    <property type="entry name" value="PCIF1-like"/>
</dbReference>
<dbReference type="PANTHER" id="PTHR21727:SF0">
    <property type="entry name" value="MRNA (2'-O-METHYLADENOSINE-N(6)-)-METHYLTRANSFERASE"/>
    <property type="match status" value="1"/>
</dbReference>
<organism evidence="3">
    <name type="scientific">Mucochytrium quahogii</name>
    <dbReference type="NCBI Taxonomy" id="96639"/>
    <lineage>
        <taxon>Eukaryota</taxon>
        <taxon>Sar</taxon>
        <taxon>Stramenopiles</taxon>
        <taxon>Bigyra</taxon>
        <taxon>Labyrinthulomycetes</taxon>
        <taxon>Thraustochytrida</taxon>
        <taxon>Thraustochytriidae</taxon>
        <taxon>Mucochytrium</taxon>
    </lineage>
</organism>
<evidence type="ECO:0000259" key="2">
    <source>
        <dbReference type="Pfam" id="PF12237"/>
    </source>
</evidence>
<evidence type="ECO:0000313" key="3">
    <source>
        <dbReference type="EMBL" id="CAD9688550.1"/>
    </source>
</evidence>
<dbReference type="AlphaFoldDB" id="A0A7S2S3K1"/>
<dbReference type="EMBL" id="HBHK01015804">
    <property type="protein sequence ID" value="CAD9688550.1"/>
    <property type="molecule type" value="Transcribed_RNA"/>
</dbReference>
<feature type="compositionally biased region" description="Basic and acidic residues" evidence="1">
    <location>
        <begin position="27"/>
        <end position="47"/>
    </location>
</feature>
<feature type="domain" description="PCIF1 WW" evidence="2">
    <location>
        <begin position="234"/>
        <end position="399"/>
    </location>
</feature>
<dbReference type="GO" id="GO:0099122">
    <property type="term" value="F:RNA polymerase II C-terminal domain binding"/>
    <property type="evidence" value="ECO:0007669"/>
    <property type="project" value="InterPro"/>
</dbReference>
<proteinExistence type="predicted"/>